<dbReference type="Gene3D" id="2.10.70.10">
    <property type="entry name" value="Complement Module, domain 1"/>
    <property type="match status" value="2"/>
</dbReference>
<dbReference type="OrthoDB" id="6127264at2759"/>
<reference evidence="8" key="1">
    <citation type="submission" date="2025-08" db="UniProtKB">
        <authorList>
            <consortium name="RefSeq"/>
        </authorList>
    </citation>
    <scope>IDENTIFICATION</scope>
    <source>
        <tissue evidence="8">Brain</tissue>
    </source>
</reference>
<dbReference type="PANTHER" id="PTHR19325">
    <property type="entry name" value="COMPLEMENT COMPONENT-RELATED SUSHI DOMAIN-CONTAINING"/>
    <property type="match status" value="1"/>
</dbReference>
<protein>
    <submittedName>
        <fullName evidence="8">Membrane cofactor protein-like</fullName>
    </submittedName>
</protein>
<sequence length="229" mass="25588">MSSVCQANNMWTPLQEACTAKQCQHPREPVNGQLAAVNGSFSFGSQIHYSCNEGYRLVGERILYCETSTADERKVTWSDDLPLCIRIMCPPPGKIPNGKYTGSEKDEFEYNEVVIYSCNPSNGPDEYSLVGESNLICTGNGVRSSNPPECKVVKCPFPNPENGRLLSGFRKKYYYKAQSHLNATRVITMRVRTQQSVVVTVFGSLRSQRVLKDLAQTLVMTQTLMALRL</sequence>
<gene>
    <name evidence="8" type="primary">LOC106007285</name>
</gene>
<dbReference type="InterPro" id="IPR050350">
    <property type="entry name" value="Compl-Cell_Adhes-Reg"/>
</dbReference>
<evidence type="ECO:0000256" key="4">
    <source>
        <dbReference type="ARBA" id="ARBA00023180"/>
    </source>
</evidence>
<dbReference type="FunFam" id="2.10.70.10:FF:000055">
    <property type="entry name" value="Complement decay-accelerating factor, GPI-anchored"/>
    <property type="match status" value="1"/>
</dbReference>
<dbReference type="Pfam" id="PF00084">
    <property type="entry name" value="Sushi"/>
    <property type="match status" value="2"/>
</dbReference>
<dbReference type="GeneID" id="106007285"/>
<feature type="domain" description="Sushi" evidence="6">
    <location>
        <begin position="21"/>
        <end position="86"/>
    </location>
</feature>
<dbReference type="InterPro" id="IPR000436">
    <property type="entry name" value="Sushi_SCR_CCP_dom"/>
</dbReference>
<evidence type="ECO:0000313" key="7">
    <source>
        <dbReference type="Proteomes" id="UP000000715"/>
    </source>
</evidence>
<organism evidence="7 8">
    <name type="scientific">Mustela putorius furo</name>
    <name type="common">European domestic ferret</name>
    <name type="synonym">Mustela furo</name>
    <dbReference type="NCBI Taxonomy" id="9669"/>
    <lineage>
        <taxon>Eukaryota</taxon>
        <taxon>Metazoa</taxon>
        <taxon>Chordata</taxon>
        <taxon>Craniata</taxon>
        <taxon>Vertebrata</taxon>
        <taxon>Euteleostomi</taxon>
        <taxon>Mammalia</taxon>
        <taxon>Eutheria</taxon>
        <taxon>Laurasiatheria</taxon>
        <taxon>Carnivora</taxon>
        <taxon>Caniformia</taxon>
        <taxon>Musteloidea</taxon>
        <taxon>Mustelidae</taxon>
        <taxon>Mustelinae</taxon>
        <taxon>Mustela</taxon>
    </lineage>
</organism>
<keyword evidence="1 5" id="KW-0768">Sushi</keyword>
<dbReference type="SUPFAM" id="SSF57535">
    <property type="entry name" value="Complement control module/SCR domain"/>
    <property type="match status" value="2"/>
</dbReference>
<dbReference type="PROSITE" id="PS50923">
    <property type="entry name" value="SUSHI"/>
    <property type="match status" value="2"/>
</dbReference>
<dbReference type="RefSeq" id="XP_044919057.1">
    <property type="nucleotide sequence ID" value="XM_045063122.1"/>
</dbReference>
<dbReference type="Proteomes" id="UP000000715">
    <property type="component" value="Unplaced"/>
</dbReference>
<keyword evidence="3" id="KW-1015">Disulfide bond</keyword>
<dbReference type="SMART" id="SM00032">
    <property type="entry name" value="CCP"/>
    <property type="match status" value="2"/>
</dbReference>
<dbReference type="CDD" id="cd00033">
    <property type="entry name" value="CCP"/>
    <property type="match status" value="2"/>
</dbReference>
<dbReference type="InterPro" id="IPR035976">
    <property type="entry name" value="Sushi/SCR/CCP_sf"/>
</dbReference>
<evidence type="ECO:0000256" key="2">
    <source>
        <dbReference type="ARBA" id="ARBA00022737"/>
    </source>
</evidence>
<evidence type="ECO:0000256" key="3">
    <source>
        <dbReference type="ARBA" id="ARBA00023157"/>
    </source>
</evidence>
<name>A0A8U0R718_MUSPF</name>
<feature type="domain" description="Sushi" evidence="6">
    <location>
        <begin position="87"/>
        <end position="152"/>
    </location>
</feature>
<dbReference type="PANTHER" id="PTHR19325:SF521">
    <property type="entry name" value="MEMBRANE COFACTOR PROTEIN"/>
    <property type="match status" value="1"/>
</dbReference>
<accession>A0A8U0R718</accession>
<evidence type="ECO:0000256" key="5">
    <source>
        <dbReference type="PROSITE-ProRule" id="PRU00302"/>
    </source>
</evidence>
<keyword evidence="4" id="KW-0325">Glycoprotein</keyword>
<evidence type="ECO:0000313" key="8">
    <source>
        <dbReference type="RefSeq" id="XP_044919057.1"/>
    </source>
</evidence>
<dbReference type="AlphaFoldDB" id="A0A8U0R718"/>
<proteinExistence type="predicted"/>
<evidence type="ECO:0000256" key="1">
    <source>
        <dbReference type="ARBA" id="ARBA00022659"/>
    </source>
</evidence>
<keyword evidence="2" id="KW-0677">Repeat</keyword>
<keyword evidence="7" id="KW-1185">Reference proteome</keyword>
<comment type="caution">
    <text evidence="5">Lacks conserved residue(s) required for the propagation of feature annotation.</text>
</comment>
<evidence type="ECO:0000259" key="6">
    <source>
        <dbReference type="PROSITE" id="PS50923"/>
    </source>
</evidence>